<gene>
    <name evidence="2" type="ORF">GCM10009765_12040</name>
</gene>
<proteinExistence type="predicted"/>
<dbReference type="Gene3D" id="1.10.10.10">
    <property type="entry name" value="Winged helix-like DNA-binding domain superfamily/Winged helix DNA-binding domain"/>
    <property type="match status" value="1"/>
</dbReference>
<dbReference type="SMART" id="SM00347">
    <property type="entry name" value="HTH_MARR"/>
    <property type="match status" value="1"/>
</dbReference>
<evidence type="ECO:0000313" key="2">
    <source>
        <dbReference type="EMBL" id="GAA1664074.1"/>
    </source>
</evidence>
<name>A0ABN2G277_9ACTN</name>
<dbReference type="InterPro" id="IPR036388">
    <property type="entry name" value="WH-like_DNA-bd_sf"/>
</dbReference>
<dbReference type="InterPro" id="IPR036390">
    <property type="entry name" value="WH_DNA-bd_sf"/>
</dbReference>
<evidence type="ECO:0000313" key="3">
    <source>
        <dbReference type="Proteomes" id="UP001500618"/>
    </source>
</evidence>
<dbReference type="InterPro" id="IPR039422">
    <property type="entry name" value="MarR/SlyA-like"/>
</dbReference>
<dbReference type="SUPFAM" id="SSF46785">
    <property type="entry name" value="Winged helix' DNA-binding domain"/>
    <property type="match status" value="1"/>
</dbReference>
<sequence length="146" mass="15329">MTTPDSVGASLTFLFGKLGVIATAGFAAELAAVGIKPRHCAVLELARGQALSQLDIAHRVGVTPSVVVDMLDELEDLGAVRRVADPGDRRRRVVELTTKGRSLHRHAVRAAAKADRGLLSGLDDRAQAAVRASMARLGAAHGLDFS</sequence>
<dbReference type="PANTHER" id="PTHR33164:SF95">
    <property type="entry name" value="TRANSCRIPTIONAL REGULATOR"/>
    <property type="match status" value="1"/>
</dbReference>
<dbReference type="RefSeq" id="WP_344307884.1">
    <property type="nucleotide sequence ID" value="NZ_BAAANY010000004.1"/>
</dbReference>
<dbReference type="EMBL" id="BAAANY010000004">
    <property type="protein sequence ID" value="GAA1664074.1"/>
    <property type="molecule type" value="Genomic_DNA"/>
</dbReference>
<dbReference type="PROSITE" id="PS50995">
    <property type="entry name" value="HTH_MARR_2"/>
    <property type="match status" value="1"/>
</dbReference>
<dbReference type="PANTHER" id="PTHR33164">
    <property type="entry name" value="TRANSCRIPTIONAL REGULATOR, MARR FAMILY"/>
    <property type="match status" value="1"/>
</dbReference>
<accession>A0ABN2G277</accession>
<comment type="caution">
    <text evidence="2">The sequence shown here is derived from an EMBL/GenBank/DDBJ whole genome shotgun (WGS) entry which is preliminary data.</text>
</comment>
<dbReference type="PRINTS" id="PR00598">
    <property type="entry name" value="HTHMARR"/>
</dbReference>
<keyword evidence="3" id="KW-1185">Reference proteome</keyword>
<reference evidence="2 3" key="1">
    <citation type="journal article" date="2019" name="Int. J. Syst. Evol. Microbiol.">
        <title>The Global Catalogue of Microorganisms (GCM) 10K type strain sequencing project: providing services to taxonomists for standard genome sequencing and annotation.</title>
        <authorList>
            <consortium name="The Broad Institute Genomics Platform"/>
            <consortium name="The Broad Institute Genome Sequencing Center for Infectious Disease"/>
            <person name="Wu L."/>
            <person name="Ma J."/>
        </authorList>
    </citation>
    <scope>NUCLEOTIDE SEQUENCE [LARGE SCALE GENOMIC DNA]</scope>
    <source>
        <strain evidence="2 3">JCM 14718</strain>
    </source>
</reference>
<feature type="domain" description="HTH marR-type" evidence="1">
    <location>
        <begin position="4"/>
        <end position="139"/>
    </location>
</feature>
<organism evidence="2 3">
    <name type="scientific">Fodinicola feengrottensis</name>
    <dbReference type="NCBI Taxonomy" id="435914"/>
    <lineage>
        <taxon>Bacteria</taxon>
        <taxon>Bacillati</taxon>
        <taxon>Actinomycetota</taxon>
        <taxon>Actinomycetes</taxon>
        <taxon>Mycobacteriales</taxon>
        <taxon>Fodinicola</taxon>
    </lineage>
</organism>
<protein>
    <recommendedName>
        <fullName evidence="1">HTH marR-type domain-containing protein</fullName>
    </recommendedName>
</protein>
<evidence type="ECO:0000259" key="1">
    <source>
        <dbReference type="PROSITE" id="PS50995"/>
    </source>
</evidence>
<dbReference type="Proteomes" id="UP001500618">
    <property type="component" value="Unassembled WGS sequence"/>
</dbReference>
<dbReference type="Pfam" id="PF01047">
    <property type="entry name" value="MarR"/>
    <property type="match status" value="1"/>
</dbReference>
<dbReference type="InterPro" id="IPR000835">
    <property type="entry name" value="HTH_MarR-typ"/>
</dbReference>